<evidence type="ECO:0000256" key="2">
    <source>
        <dbReference type="ARBA" id="ARBA00012980"/>
    </source>
</evidence>
<keyword evidence="5 12" id="KW-0545">Nucleotide biosynthesis</keyword>
<proteinExistence type="inferred from homology"/>
<keyword evidence="4 12" id="KW-0808">Transferase</keyword>
<evidence type="ECO:0000256" key="10">
    <source>
        <dbReference type="ARBA" id="ARBA00048743"/>
    </source>
</evidence>
<dbReference type="EC" id="2.7.4.9" evidence="2 12"/>
<keyword evidence="8 12" id="KW-0067">ATP-binding</keyword>
<dbReference type="PANTHER" id="PTHR10344:SF4">
    <property type="entry name" value="UMP-CMP KINASE 2, MITOCHONDRIAL"/>
    <property type="match status" value="1"/>
</dbReference>
<evidence type="ECO:0000256" key="12">
    <source>
        <dbReference type="HAMAP-Rule" id="MF_00165"/>
    </source>
</evidence>
<dbReference type="AlphaFoldDB" id="A0A143BPY9"/>
<evidence type="ECO:0000256" key="4">
    <source>
        <dbReference type="ARBA" id="ARBA00022679"/>
    </source>
</evidence>
<evidence type="ECO:0000259" key="13">
    <source>
        <dbReference type="Pfam" id="PF02223"/>
    </source>
</evidence>
<dbReference type="InterPro" id="IPR039430">
    <property type="entry name" value="Thymidylate_kin-like_dom"/>
</dbReference>
<gene>
    <name evidence="12" type="primary">tmk</name>
    <name evidence="14" type="ORF">GEMMAAP_06805</name>
</gene>
<dbReference type="SUPFAM" id="SSF52540">
    <property type="entry name" value="P-loop containing nucleoside triphosphate hydrolases"/>
    <property type="match status" value="1"/>
</dbReference>
<evidence type="ECO:0000313" key="14">
    <source>
        <dbReference type="EMBL" id="AMW06632.1"/>
    </source>
</evidence>
<accession>A0A143BPY9</accession>
<dbReference type="GO" id="GO:0006235">
    <property type="term" value="P:dTTP biosynthetic process"/>
    <property type="evidence" value="ECO:0007669"/>
    <property type="project" value="UniProtKB-UniRule"/>
</dbReference>
<organism evidence="14 15">
    <name type="scientific">Gemmatimonas phototrophica</name>
    <dbReference type="NCBI Taxonomy" id="1379270"/>
    <lineage>
        <taxon>Bacteria</taxon>
        <taxon>Pseudomonadati</taxon>
        <taxon>Gemmatimonadota</taxon>
        <taxon>Gemmatimonadia</taxon>
        <taxon>Gemmatimonadales</taxon>
        <taxon>Gemmatimonadaceae</taxon>
        <taxon>Gemmatimonas</taxon>
    </lineage>
</organism>
<dbReference type="NCBIfam" id="TIGR00041">
    <property type="entry name" value="DTMP_kinase"/>
    <property type="match status" value="1"/>
</dbReference>
<evidence type="ECO:0000256" key="5">
    <source>
        <dbReference type="ARBA" id="ARBA00022727"/>
    </source>
</evidence>
<protein>
    <recommendedName>
        <fullName evidence="3 12">Thymidylate kinase</fullName>
        <ecNumber evidence="2 12">2.7.4.9</ecNumber>
    </recommendedName>
    <alternativeName>
        <fullName evidence="9 12">dTMP kinase</fullName>
    </alternativeName>
</protein>
<dbReference type="FunFam" id="3.40.50.300:FF:000225">
    <property type="entry name" value="Thymidylate kinase"/>
    <property type="match status" value="1"/>
</dbReference>
<dbReference type="GO" id="GO:0004798">
    <property type="term" value="F:dTMP kinase activity"/>
    <property type="evidence" value="ECO:0007669"/>
    <property type="project" value="UniProtKB-UniRule"/>
</dbReference>
<dbReference type="CDD" id="cd01672">
    <property type="entry name" value="TMPK"/>
    <property type="match status" value="1"/>
</dbReference>
<dbReference type="GO" id="GO:0005829">
    <property type="term" value="C:cytosol"/>
    <property type="evidence" value="ECO:0007669"/>
    <property type="project" value="TreeGrafter"/>
</dbReference>
<reference evidence="14 15" key="1">
    <citation type="journal article" date="2014" name="Proc. Natl. Acad. Sci. U.S.A.">
        <title>Functional type 2 photosynthetic reaction centers found in the rare bacterial phylum Gemmatimonadetes.</title>
        <authorList>
            <person name="Zeng Y."/>
            <person name="Feng F."/>
            <person name="Medova H."/>
            <person name="Dean J."/>
            <person name="Koblizek M."/>
        </authorList>
    </citation>
    <scope>NUCLEOTIDE SEQUENCE [LARGE SCALE GENOMIC DNA]</scope>
    <source>
        <strain evidence="14 15">AP64</strain>
    </source>
</reference>
<comment type="catalytic activity">
    <reaction evidence="10 12">
        <text>dTMP + ATP = dTDP + ADP</text>
        <dbReference type="Rhea" id="RHEA:13517"/>
        <dbReference type="ChEBI" id="CHEBI:30616"/>
        <dbReference type="ChEBI" id="CHEBI:58369"/>
        <dbReference type="ChEBI" id="CHEBI:63528"/>
        <dbReference type="ChEBI" id="CHEBI:456216"/>
        <dbReference type="EC" id="2.7.4.9"/>
    </reaction>
</comment>
<evidence type="ECO:0000256" key="3">
    <source>
        <dbReference type="ARBA" id="ARBA00017144"/>
    </source>
</evidence>
<sequence>MQNNDDPVTPRGLFLVFEGGEGVGKTTQWHRLADTLRAVGHDVVAVREPGGTAAGDAIRSLLLDPTSELAAESEALLFAASRAQLVRDVIAPALHRGAIVLVDRFLLSTYAYQGAGRGLPMSSLQAVNAFATGGIRPDLTLLLSVPLDMAQARQQARGASDRMEQEDLAFHQRVRAAFEVALTAAWEGEHPEVGPVVAIGADMPVDVVTVRCLEALVARWPERFTAAATAALAAI</sequence>
<evidence type="ECO:0000256" key="7">
    <source>
        <dbReference type="ARBA" id="ARBA00022777"/>
    </source>
</evidence>
<dbReference type="KEGG" id="gph:GEMMAAP_06805"/>
<evidence type="ECO:0000256" key="11">
    <source>
        <dbReference type="ARBA" id="ARBA00057735"/>
    </source>
</evidence>
<reference evidence="14 15" key="2">
    <citation type="journal article" date="2016" name="Environ. Microbiol. Rep.">
        <title>Metagenomic evidence for the presence of phototrophic Gemmatimonadetes bacteria in diverse environments.</title>
        <authorList>
            <person name="Zeng Y."/>
            <person name="Baumbach J."/>
            <person name="Barbosa E.G."/>
            <person name="Azevedo V."/>
            <person name="Zhang C."/>
            <person name="Koblizek M."/>
        </authorList>
    </citation>
    <scope>NUCLEOTIDE SEQUENCE [LARGE SCALE GENOMIC DNA]</scope>
    <source>
        <strain evidence="14 15">AP64</strain>
    </source>
</reference>
<dbReference type="InterPro" id="IPR027417">
    <property type="entry name" value="P-loop_NTPase"/>
</dbReference>
<evidence type="ECO:0000256" key="9">
    <source>
        <dbReference type="ARBA" id="ARBA00029962"/>
    </source>
</evidence>
<dbReference type="GO" id="GO:0006227">
    <property type="term" value="P:dUDP biosynthetic process"/>
    <property type="evidence" value="ECO:0007669"/>
    <property type="project" value="TreeGrafter"/>
</dbReference>
<dbReference type="PANTHER" id="PTHR10344">
    <property type="entry name" value="THYMIDYLATE KINASE"/>
    <property type="match status" value="1"/>
</dbReference>
<dbReference type="GO" id="GO:0006233">
    <property type="term" value="P:dTDP biosynthetic process"/>
    <property type="evidence" value="ECO:0007669"/>
    <property type="project" value="InterPro"/>
</dbReference>
<evidence type="ECO:0000256" key="8">
    <source>
        <dbReference type="ARBA" id="ARBA00022840"/>
    </source>
</evidence>
<dbReference type="Pfam" id="PF02223">
    <property type="entry name" value="Thymidylate_kin"/>
    <property type="match status" value="1"/>
</dbReference>
<dbReference type="eggNOG" id="COG0125">
    <property type="taxonomic scope" value="Bacteria"/>
</dbReference>
<dbReference type="InterPro" id="IPR018095">
    <property type="entry name" value="Thymidylate_kin_CS"/>
</dbReference>
<name>A0A143BPY9_9BACT</name>
<dbReference type="STRING" id="1379270.GEMMAAP_06805"/>
<dbReference type="EMBL" id="CP011454">
    <property type="protein sequence ID" value="AMW06632.1"/>
    <property type="molecule type" value="Genomic_DNA"/>
</dbReference>
<dbReference type="Proteomes" id="UP000076404">
    <property type="component" value="Chromosome"/>
</dbReference>
<comment type="function">
    <text evidence="11 12">Phosphorylation of dTMP to form dTDP in both de novo and salvage pathways of dTTP synthesis.</text>
</comment>
<evidence type="ECO:0000256" key="1">
    <source>
        <dbReference type="ARBA" id="ARBA00009776"/>
    </source>
</evidence>
<feature type="binding site" evidence="12">
    <location>
        <begin position="19"/>
        <end position="26"/>
    </location>
    <ligand>
        <name>ATP</name>
        <dbReference type="ChEBI" id="CHEBI:30616"/>
    </ligand>
</feature>
<dbReference type="PROSITE" id="PS01331">
    <property type="entry name" value="THYMIDYLATE_KINASE"/>
    <property type="match status" value="1"/>
</dbReference>
<keyword evidence="15" id="KW-1185">Reference proteome</keyword>
<evidence type="ECO:0000256" key="6">
    <source>
        <dbReference type="ARBA" id="ARBA00022741"/>
    </source>
</evidence>
<keyword evidence="6 12" id="KW-0547">Nucleotide-binding</keyword>
<dbReference type="GO" id="GO:0005524">
    <property type="term" value="F:ATP binding"/>
    <property type="evidence" value="ECO:0007669"/>
    <property type="project" value="UniProtKB-UniRule"/>
</dbReference>
<comment type="similarity">
    <text evidence="1 12">Belongs to the thymidylate kinase family.</text>
</comment>
<dbReference type="Gene3D" id="3.40.50.300">
    <property type="entry name" value="P-loop containing nucleotide triphosphate hydrolases"/>
    <property type="match status" value="1"/>
</dbReference>
<keyword evidence="7 12" id="KW-0418">Kinase</keyword>
<feature type="domain" description="Thymidylate kinase-like" evidence="13">
    <location>
        <begin position="17"/>
        <end position="180"/>
    </location>
</feature>
<dbReference type="InterPro" id="IPR018094">
    <property type="entry name" value="Thymidylate_kinase"/>
</dbReference>
<evidence type="ECO:0000313" key="15">
    <source>
        <dbReference type="Proteomes" id="UP000076404"/>
    </source>
</evidence>
<dbReference type="HAMAP" id="MF_00165">
    <property type="entry name" value="Thymidylate_kinase"/>
    <property type="match status" value="1"/>
</dbReference>